<proteinExistence type="predicted"/>
<evidence type="ECO:0000313" key="2">
    <source>
        <dbReference type="Proteomes" id="UP001054945"/>
    </source>
</evidence>
<protein>
    <submittedName>
        <fullName evidence="1">Uncharacterized protein</fullName>
    </submittedName>
</protein>
<organism evidence="1 2">
    <name type="scientific">Caerostris extrusa</name>
    <name type="common">Bark spider</name>
    <name type="synonym">Caerostris bankana</name>
    <dbReference type="NCBI Taxonomy" id="172846"/>
    <lineage>
        <taxon>Eukaryota</taxon>
        <taxon>Metazoa</taxon>
        <taxon>Ecdysozoa</taxon>
        <taxon>Arthropoda</taxon>
        <taxon>Chelicerata</taxon>
        <taxon>Arachnida</taxon>
        <taxon>Araneae</taxon>
        <taxon>Araneomorphae</taxon>
        <taxon>Entelegynae</taxon>
        <taxon>Araneoidea</taxon>
        <taxon>Araneidae</taxon>
        <taxon>Caerostris</taxon>
    </lineage>
</organism>
<evidence type="ECO:0000313" key="1">
    <source>
        <dbReference type="EMBL" id="GIY43023.1"/>
    </source>
</evidence>
<dbReference type="AlphaFoldDB" id="A0AAV4TGB0"/>
<accession>A0AAV4TGB0</accession>
<sequence length="72" mass="8472">MYYCAQKVTPLNNNDSPHFLVIEYQILKEFSREGTQKVCNGHQHRHHSHCLTWLFDYGTTKPLAIPLIVQEM</sequence>
<keyword evidence="2" id="KW-1185">Reference proteome</keyword>
<name>A0AAV4TGB0_CAEEX</name>
<dbReference type="Proteomes" id="UP001054945">
    <property type="component" value="Unassembled WGS sequence"/>
</dbReference>
<feature type="non-terminal residue" evidence="1">
    <location>
        <position position="72"/>
    </location>
</feature>
<gene>
    <name evidence="1" type="ORF">CEXT_117231</name>
</gene>
<comment type="caution">
    <text evidence="1">The sequence shown here is derived from an EMBL/GenBank/DDBJ whole genome shotgun (WGS) entry which is preliminary data.</text>
</comment>
<reference evidence="1 2" key="1">
    <citation type="submission" date="2021-06" db="EMBL/GenBank/DDBJ databases">
        <title>Caerostris extrusa draft genome.</title>
        <authorList>
            <person name="Kono N."/>
            <person name="Arakawa K."/>
        </authorList>
    </citation>
    <scope>NUCLEOTIDE SEQUENCE [LARGE SCALE GENOMIC DNA]</scope>
</reference>
<dbReference type="EMBL" id="BPLR01010920">
    <property type="protein sequence ID" value="GIY43023.1"/>
    <property type="molecule type" value="Genomic_DNA"/>
</dbReference>